<dbReference type="AlphaFoldDB" id="A0A7I7JW79"/>
<sequence length="154" mass="16213">MVRVGVDLAGELTVEQLTNGMTELSRLAAEAGAEVIVNDLAALPPKRREVEILMRGDDPKMLQAAGVELCAKAFPTDPVLGVLTFVSHGTDDDAYGVLAGFGLAGVVDRTAGGDGWDIITVTLAKADLERVPESRIHTALEASTNCEVRIVVTD</sequence>
<evidence type="ECO:0000313" key="1">
    <source>
        <dbReference type="EMBL" id="BBX15648.1"/>
    </source>
</evidence>
<dbReference type="KEGG" id="mdu:MDUV_05080"/>
<organism evidence="1 2">
    <name type="scientific">Mycolicibacterium duvalii</name>
    <dbReference type="NCBI Taxonomy" id="39688"/>
    <lineage>
        <taxon>Bacteria</taxon>
        <taxon>Bacillati</taxon>
        <taxon>Actinomycetota</taxon>
        <taxon>Actinomycetes</taxon>
        <taxon>Mycobacteriales</taxon>
        <taxon>Mycobacteriaceae</taxon>
        <taxon>Mycolicibacterium</taxon>
    </lineage>
</organism>
<proteinExistence type="predicted"/>
<gene>
    <name evidence="1" type="ORF">MDUV_05080</name>
</gene>
<dbReference type="Proteomes" id="UP000467006">
    <property type="component" value="Chromosome"/>
</dbReference>
<accession>A0A7I7JW79</accession>
<reference evidence="1 2" key="1">
    <citation type="journal article" date="2019" name="Emerg. Microbes Infect.">
        <title>Comprehensive subspecies identification of 175 nontuberculous mycobacteria species based on 7547 genomic profiles.</title>
        <authorList>
            <person name="Matsumoto Y."/>
            <person name="Kinjo T."/>
            <person name="Motooka D."/>
            <person name="Nabeya D."/>
            <person name="Jung N."/>
            <person name="Uechi K."/>
            <person name="Horii T."/>
            <person name="Iida T."/>
            <person name="Fujita J."/>
            <person name="Nakamura S."/>
        </authorList>
    </citation>
    <scope>NUCLEOTIDE SEQUENCE [LARGE SCALE GENOMIC DNA]</scope>
    <source>
        <strain evidence="1 2">JCM 6396</strain>
    </source>
</reference>
<protein>
    <submittedName>
        <fullName evidence="1">Uncharacterized protein</fullName>
    </submittedName>
</protein>
<name>A0A7I7JW79_9MYCO</name>
<dbReference type="EMBL" id="AP022563">
    <property type="protein sequence ID" value="BBX15648.1"/>
    <property type="molecule type" value="Genomic_DNA"/>
</dbReference>
<evidence type="ECO:0000313" key="2">
    <source>
        <dbReference type="Proteomes" id="UP000467006"/>
    </source>
</evidence>
<keyword evidence="2" id="KW-1185">Reference proteome</keyword>